<proteinExistence type="inferred from homology"/>
<feature type="transmembrane region" description="Helical" evidence="8">
    <location>
        <begin position="369"/>
        <end position="389"/>
    </location>
</feature>
<feature type="transmembrane region" description="Helical" evidence="8">
    <location>
        <begin position="248"/>
        <end position="266"/>
    </location>
</feature>
<dbReference type="GO" id="GO:1990961">
    <property type="term" value="P:xenobiotic detoxification by transmembrane export across the plasma membrane"/>
    <property type="evidence" value="ECO:0007669"/>
    <property type="project" value="InterPro"/>
</dbReference>
<feature type="transmembrane region" description="Helical" evidence="8">
    <location>
        <begin position="164"/>
        <end position="184"/>
    </location>
</feature>
<evidence type="ECO:0000256" key="5">
    <source>
        <dbReference type="ARBA" id="ARBA00022692"/>
    </source>
</evidence>
<feature type="transmembrane region" description="Helical" evidence="8">
    <location>
        <begin position="213"/>
        <end position="236"/>
    </location>
</feature>
<feature type="transmembrane region" description="Helical" evidence="8">
    <location>
        <begin position="134"/>
        <end position="158"/>
    </location>
</feature>
<feature type="transmembrane region" description="Helical" evidence="8">
    <location>
        <begin position="76"/>
        <end position="95"/>
    </location>
</feature>
<comment type="similarity">
    <text evidence="2 8">Belongs to the major facilitator superfamily. Bcr/CmlA family.</text>
</comment>
<feature type="transmembrane region" description="Helical" evidence="8">
    <location>
        <begin position="46"/>
        <end position="64"/>
    </location>
</feature>
<feature type="transmembrane region" description="Helical" evidence="8">
    <location>
        <begin position="101"/>
        <end position="122"/>
    </location>
</feature>
<evidence type="ECO:0000259" key="9">
    <source>
        <dbReference type="PROSITE" id="PS50850"/>
    </source>
</evidence>
<feature type="domain" description="Major facilitator superfamily (MFS) profile" evidence="9">
    <location>
        <begin position="10"/>
        <end position="393"/>
    </location>
</feature>
<comment type="caution">
    <text evidence="10">The sequence shown here is derived from an EMBL/GenBank/DDBJ whole genome shotgun (WGS) entry which is preliminary data.</text>
</comment>
<dbReference type="NCBIfam" id="NF008314">
    <property type="entry name" value="PRK11102.1"/>
    <property type="match status" value="1"/>
</dbReference>
<evidence type="ECO:0000256" key="3">
    <source>
        <dbReference type="ARBA" id="ARBA00022448"/>
    </source>
</evidence>
<dbReference type="PROSITE" id="PS50850">
    <property type="entry name" value="MFS"/>
    <property type="match status" value="1"/>
</dbReference>
<evidence type="ECO:0000313" key="11">
    <source>
        <dbReference type="Proteomes" id="UP000583387"/>
    </source>
</evidence>
<evidence type="ECO:0000256" key="6">
    <source>
        <dbReference type="ARBA" id="ARBA00022989"/>
    </source>
</evidence>
<dbReference type="InterPro" id="IPR050189">
    <property type="entry name" value="MFS_Efflux_Transporters"/>
</dbReference>
<keyword evidence="7 8" id="KW-0472">Membrane</keyword>
<dbReference type="InterPro" id="IPR036259">
    <property type="entry name" value="MFS_trans_sf"/>
</dbReference>
<feature type="transmembrane region" description="Helical" evidence="8">
    <location>
        <begin position="278"/>
        <end position="299"/>
    </location>
</feature>
<keyword evidence="8" id="KW-0997">Cell inner membrane</keyword>
<dbReference type="Proteomes" id="UP000583387">
    <property type="component" value="Unassembled WGS sequence"/>
</dbReference>
<keyword evidence="11" id="KW-1185">Reference proteome</keyword>
<organism evidence="10 11">
    <name type="scientific">Zestomonas carbonaria</name>
    <dbReference type="NCBI Taxonomy" id="2762745"/>
    <lineage>
        <taxon>Bacteria</taxon>
        <taxon>Pseudomonadati</taxon>
        <taxon>Pseudomonadota</taxon>
        <taxon>Gammaproteobacteria</taxon>
        <taxon>Pseudomonadales</taxon>
        <taxon>Pseudomonadaceae</taxon>
        <taxon>Zestomonas</taxon>
    </lineage>
</organism>
<dbReference type="SUPFAM" id="SSF103473">
    <property type="entry name" value="MFS general substrate transporter"/>
    <property type="match status" value="1"/>
</dbReference>
<dbReference type="GO" id="GO:0042910">
    <property type="term" value="F:xenobiotic transmembrane transporter activity"/>
    <property type="evidence" value="ECO:0007669"/>
    <property type="project" value="InterPro"/>
</dbReference>
<evidence type="ECO:0000313" key="10">
    <source>
        <dbReference type="EMBL" id="CAD5110309.1"/>
    </source>
</evidence>
<reference evidence="10 11" key="1">
    <citation type="submission" date="2020-08" db="EMBL/GenBank/DDBJ databases">
        <authorList>
            <person name="Criscuolo A."/>
        </authorList>
    </citation>
    <scope>NUCLEOTIDE SEQUENCE [LARGE SCALE GENOMIC DNA]</scope>
    <source>
        <strain evidence="10">CIP111764</strain>
    </source>
</reference>
<keyword evidence="6 8" id="KW-1133">Transmembrane helix</keyword>
<dbReference type="AlphaFoldDB" id="A0A7U7ESD9"/>
<dbReference type="Pfam" id="PF07690">
    <property type="entry name" value="MFS_1"/>
    <property type="match status" value="1"/>
</dbReference>
<name>A0A7U7ESD9_9GAMM</name>
<dbReference type="FunFam" id="1.20.1720.10:FF:000005">
    <property type="entry name" value="Bcr/CflA family efflux transporter"/>
    <property type="match status" value="1"/>
</dbReference>
<dbReference type="NCBIfam" id="TIGR00710">
    <property type="entry name" value="efflux_Bcr_CflA"/>
    <property type="match status" value="1"/>
</dbReference>
<feature type="transmembrane region" description="Helical" evidence="8">
    <location>
        <begin position="340"/>
        <end position="363"/>
    </location>
</feature>
<keyword evidence="3 8" id="KW-0813">Transport</keyword>
<comment type="caution">
    <text evidence="8">Lacks conserved residue(s) required for the propagation of feature annotation.</text>
</comment>
<dbReference type="InterPro" id="IPR011701">
    <property type="entry name" value="MFS"/>
</dbReference>
<dbReference type="PANTHER" id="PTHR43124:SF3">
    <property type="entry name" value="CHLORAMPHENICOL EFFLUX PUMP RV0191"/>
    <property type="match status" value="1"/>
</dbReference>
<evidence type="ECO:0000256" key="1">
    <source>
        <dbReference type="ARBA" id="ARBA00004651"/>
    </source>
</evidence>
<dbReference type="Gene3D" id="1.20.1720.10">
    <property type="entry name" value="Multidrug resistance protein D"/>
    <property type="match status" value="1"/>
</dbReference>
<evidence type="ECO:0000256" key="2">
    <source>
        <dbReference type="ARBA" id="ARBA00006236"/>
    </source>
</evidence>
<evidence type="ECO:0000256" key="4">
    <source>
        <dbReference type="ARBA" id="ARBA00022475"/>
    </source>
</evidence>
<evidence type="ECO:0000256" key="7">
    <source>
        <dbReference type="ARBA" id="ARBA00023136"/>
    </source>
</evidence>
<feature type="transmembrane region" description="Helical" evidence="8">
    <location>
        <begin position="305"/>
        <end position="333"/>
    </location>
</feature>
<dbReference type="EMBL" id="CAJFCI010000084">
    <property type="protein sequence ID" value="CAD5110309.1"/>
    <property type="molecule type" value="Genomic_DNA"/>
</dbReference>
<dbReference type="InterPro" id="IPR020846">
    <property type="entry name" value="MFS_dom"/>
</dbReference>
<accession>A0A7U7ESD9</accession>
<dbReference type="CDD" id="cd17320">
    <property type="entry name" value="MFS_MdfA_MDR_like"/>
    <property type="match status" value="1"/>
</dbReference>
<dbReference type="GO" id="GO:0005886">
    <property type="term" value="C:plasma membrane"/>
    <property type="evidence" value="ECO:0007669"/>
    <property type="project" value="UniProtKB-SubCell"/>
</dbReference>
<evidence type="ECO:0000256" key="8">
    <source>
        <dbReference type="RuleBase" id="RU365088"/>
    </source>
</evidence>
<gene>
    <name evidence="10" type="primary">bcr_2</name>
    <name evidence="10" type="ORF">PSEWESI4_04628</name>
</gene>
<dbReference type="RefSeq" id="WP_187673615.1">
    <property type="nucleotide sequence ID" value="NZ_CAJFCI010000084.1"/>
</dbReference>
<sequence>MSTVANPRRLIVLLAALVAFGPLSIDMYLPSLPLIAADLGASEAQVQSTIGVFLAGFSLGMLLYGPLSDRFGRRGLLLGGIAVYLLASLGCVLATDAGHLIAWRLLQSLGGAAASVLARAIVRDLFPLGDSARVLSLMYLVTMVATLVAPLLGGYLILLAGWRVVFVVLLAFAGLCLLLVAWKIPETHPVEARGVSTSAAFRAYGRIIRQPRALGYILCMGLSFGGMFAFITASPFVYIEYFGISPQAYAWLFALNIAGVMLVTLLNARLVTRFGPQLMLGVGGAVASLSGLALILLGGSGLGGLPAIAVCLLLYVSVTGLLGTNSLASLLALHPREAGAAAGLAVSCQFGLGTIASLLVSALHDAGPLAMSLVVGACGIGCLLALCLARTPEPEPAGVGQA</sequence>
<protein>
    <recommendedName>
        <fullName evidence="8">Bcr/CflA family efflux transporter</fullName>
    </recommendedName>
</protein>
<dbReference type="PANTHER" id="PTHR43124">
    <property type="entry name" value="PURINE EFFLUX PUMP PBUE"/>
    <property type="match status" value="1"/>
</dbReference>
<keyword evidence="4" id="KW-1003">Cell membrane</keyword>
<dbReference type="InterPro" id="IPR004812">
    <property type="entry name" value="Efflux_drug-R_Bcr/CmlA"/>
</dbReference>
<comment type="subcellular location">
    <subcellularLocation>
        <location evidence="8">Cell inner membrane</location>
        <topology evidence="8">Multi-pass membrane protein</topology>
    </subcellularLocation>
    <subcellularLocation>
        <location evidence="1">Cell membrane</location>
        <topology evidence="1">Multi-pass membrane protein</topology>
    </subcellularLocation>
</comment>
<keyword evidence="5 8" id="KW-0812">Transmembrane</keyword>